<evidence type="ECO:0000313" key="6">
    <source>
        <dbReference type="EMBL" id="ETR64726.1"/>
    </source>
</evidence>
<dbReference type="Proteomes" id="UP000189670">
    <property type="component" value="Unassembled WGS sequence"/>
</dbReference>
<keyword evidence="4" id="KW-0175">Coiled coil</keyword>
<accession>A0A1V1NQE8</accession>
<keyword evidence="2" id="KW-0238">DNA-binding</keyword>
<dbReference type="PROSITE" id="PS50043">
    <property type="entry name" value="HTH_LUXR_2"/>
    <property type="match status" value="1"/>
</dbReference>
<sequence length="206" mass="24538">MRKLNDKRSDYIQKQIQEFDKKDVYQKNQKPEKHDHCNVAQLENQVEKLSNKMKESNTAFEKLYKQVEIDRQLLQENLIFNIKLLIEPHLERLKITDLSLEQKKYLEIIEANLKNIVSPMNIRLVSQYYQLTPMETQIINLVKIGKTTQEIADLMYLSDKTISTHRNNIRKKLGLINSKVPLRTYLFQIEESKDLFREAIKKCQKS</sequence>
<dbReference type="GO" id="GO:0006355">
    <property type="term" value="P:regulation of DNA-templated transcription"/>
    <property type="evidence" value="ECO:0007669"/>
    <property type="project" value="InterPro"/>
</dbReference>
<protein>
    <submittedName>
        <fullName evidence="6">Regulatory protein</fullName>
    </submittedName>
</protein>
<dbReference type="PANTHER" id="PTHR44688">
    <property type="entry name" value="DNA-BINDING TRANSCRIPTIONAL ACTIVATOR DEVR_DOSR"/>
    <property type="match status" value="1"/>
</dbReference>
<dbReference type="CDD" id="cd06170">
    <property type="entry name" value="LuxR_C_like"/>
    <property type="match status" value="1"/>
</dbReference>
<dbReference type="GO" id="GO:0003677">
    <property type="term" value="F:DNA binding"/>
    <property type="evidence" value="ECO:0007669"/>
    <property type="project" value="UniProtKB-KW"/>
</dbReference>
<dbReference type="PRINTS" id="PR00038">
    <property type="entry name" value="HTHLUXR"/>
</dbReference>
<dbReference type="Gene3D" id="1.10.10.10">
    <property type="entry name" value="Winged helix-like DNA-binding domain superfamily/Winged helix DNA-binding domain"/>
    <property type="match status" value="1"/>
</dbReference>
<dbReference type="EMBL" id="ATBP01003705">
    <property type="protein sequence ID" value="ETR64726.1"/>
    <property type="molecule type" value="Genomic_DNA"/>
</dbReference>
<keyword evidence="3" id="KW-0804">Transcription</keyword>
<dbReference type="AlphaFoldDB" id="A0A1V1NQE8"/>
<evidence type="ECO:0000256" key="4">
    <source>
        <dbReference type="SAM" id="Coils"/>
    </source>
</evidence>
<proteinExistence type="predicted"/>
<dbReference type="PROSITE" id="PS00622">
    <property type="entry name" value="HTH_LUXR_1"/>
    <property type="match status" value="1"/>
</dbReference>
<evidence type="ECO:0000256" key="2">
    <source>
        <dbReference type="ARBA" id="ARBA00023125"/>
    </source>
</evidence>
<keyword evidence="1" id="KW-0805">Transcription regulation</keyword>
<evidence type="ECO:0000259" key="5">
    <source>
        <dbReference type="PROSITE" id="PS50043"/>
    </source>
</evidence>
<dbReference type="SUPFAM" id="SSF46894">
    <property type="entry name" value="C-terminal effector domain of the bipartite response regulators"/>
    <property type="match status" value="1"/>
</dbReference>
<evidence type="ECO:0000313" key="7">
    <source>
        <dbReference type="Proteomes" id="UP000189670"/>
    </source>
</evidence>
<evidence type="ECO:0000256" key="1">
    <source>
        <dbReference type="ARBA" id="ARBA00023015"/>
    </source>
</evidence>
<evidence type="ECO:0000256" key="3">
    <source>
        <dbReference type="ARBA" id="ARBA00023163"/>
    </source>
</evidence>
<organism evidence="6 7">
    <name type="scientific">Candidatus Magnetoglobus multicellularis str. Araruama</name>
    <dbReference type="NCBI Taxonomy" id="890399"/>
    <lineage>
        <taxon>Bacteria</taxon>
        <taxon>Pseudomonadati</taxon>
        <taxon>Thermodesulfobacteriota</taxon>
        <taxon>Desulfobacteria</taxon>
        <taxon>Desulfobacterales</taxon>
        <taxon>Desulfobacteraceae</taxon>
        <taxon>Candidatus Magnetoglobus</taxon>
    </lineage>
</organism>
<dbReference type="SMART" id="SM00421">
    <property type="entry name" value="HTH_LUXR"/>
    <property type="match status" value="1"/>
</dbReference>
<reference evidence="7" key="1">
    <citation type="submission" date="2012-11" db="EMBL/GenBank/DDBJ databases">
        <authorList>
            <person name="Lucero-Rivera Y.E."/>
            <person name="Tovar-Ramirez D."/>
        </authorList>
    </citation>
    <scope>NUCLEOTIDE SEQUENCE [LARGE SCALE GENOMIC DNA]</scope>
    <source>
        <strain evidence="7">Araruama</strain>
    </source>
</reference>
<dbReference type="PANTHER" id="PTHR44688:SF16">
    <property type="entry name" value="DNA-BINDING TRANSCRIPTIONAL ACTIVATOR DEVR_DOSR"/>
    <property type="match status" value="1"/>
</dbReference>
<feature type="domain" description="HTH luxR-type" evidence="5">
    <location>
        <begin position="124"/>
        <end position="190"/>
    </location>
</feature>
<dbReference type="InterPro" id="IPR000792">
    <property type="entry name" value="Tscrpt_reg_LuxR_C"/>
</dbReference>
<gene>
    <name evidence="6" type="ORF">OMM_00510</name>
</gene>
<feature type="coiled-coil region" evidence="4">
    <location>
        <begin position="39"/>
        <end position="66"/>
    </location>
</feature>
<dbReference type="InterPro" id="IPR016032">
    <property type="entry name" value="Sig_transdc_resp-reg_C-effctor"/>
</dbReference>
<name>A0A1V1NQE8_9BACT</name>
<dbReference type="InterPro" id="IPR036388">
    <property type="entry name" value="WH-like_DNA-bd_sf"/>
</dbReference>
<dbReference type="Pfam" id="PF00196">
    <property type="entry name" value="GerE"/>
    <property type="match status" value="1"/>
</dbReference>
<comment type="caution">
    <text evidence="6">The sequence shown here is derived from an EMBL/GenBank/DDBJ whole genome shotgun (WGS) entry which is preliminary data.</text>
</comment>